<keyword evidence="2" id="KW-1185">Reference proteome</keyword>
<dbReference type="Proteomes" id="UP001163603">
    <property type="component" value="Chromosome 10"/>
</dbReference>
<gene>
    <name evidence="1" type="ORF">Pint_08107</name>
</gene>
<reference evidence="2" key="1">
    <citation type="journal article" date="2023" name="G3 (Bethesda)">
        <title>Genome assembly and association tests identify interacting loci associated with vigor, precocity, and sex in interspecific pistachio rootstocks.</title>
        <authorList>
            <person name="Palmer W."/>
            <person name="Jacygrad E."/>
            <person name="Sagayaradj S."/>
            <person name="Cavanaugh K."/>
            <person name="Han R."/>
            <person name="Bertier L."/>
            <person name="Beede B."/>
            <person name="Kafkas S."/>
            <person name="Golino D."/>
            <person name="Preece J."/>
            <person name="Michelmore R."/>
        </authorList>
    </citation>
    <scope>NUCLEOTIDE SEQUENCE [LARGE SCALE GENOMIC DNA]</scope>
</reference>
<proteinExistence type="predicted"/>
<evidence type="ECO:0000313" key="1">
    <source>
        <dbReference type="EMBL" id="KAJ0024644.1"/>
    </source>
</evidence>
<sequence length="111" mass="13132">MGNTNMDLLLSFQAFFLINLVSEFFIFHHYILQVWSNDVLMKSMQTHNGSILSICMEGKWLFTGGWDKTVSVQELMVNEFHVDAMAYWFNILWFCRNSFVLLARKAFCWIC</sequence>
<accession>A0ACC0XTX6</accession>
<dbReference type="EMBL" id="CM047745">
    <property type="protein sequence ID" value="KAJ0024644.1"/>
    <property type="molecule type" value="Genomic_DNA"/>
</dbReference>
<comment type="caution">
    <text evidence="1">The sequence shown here is derived from an EMBL/GenBank/DDBJ whole genome shotgun (WGS) entry which is preliminary data.</text>
</comment>
<evidence type="ECO:0000313" key="2">
    <source>
        <dbReference type="Proteomes" id="UP001163603"/>
    </source>
</evidence>
<name>A0ACC0XTX6_9ROSI</name>
<protein>
    <submittedName>
        <fullName evidence="1">Uncharacterized protein</fullName>
    </submittedName>
</protein>
<organism evidence="1 2">
    <name type="scientific">Pistacia integerrima</name>
    <dbReference type="NCBI Taxonomy" id="434235"/>
    <lineage>
        <taxon>Eukaryota</taxon>
        <taxon>Viridiplantae</taxon>
        <taxon>Streptophyta</taxon>
        <taxon>Embryophyta</taxon>
        <taxon>Tracheophyta</taxon>
        <taxon>Spermatophyta</taxon>
        <taxon>Magnoliopsida</taxon>
        <taxon>eudicotyledons</taxon>
        <taxon>Gunneridae</taxon>
        <taxon>Pentapetalae</taxon>
        <taxon>rosids</taxon>
        <taxon>malvids</taxon>
        <taxon>Sapindales</taxon>
        <taxon>Anacardiaceae</taxon>
        <taxon>Pistacia</taxon>
    </lineage>
</organism>